<evidence type="ECO:0000313" key="2">
    <source>
        <dbReference type="Proteomes" id="UP000308886"/>
    </source>
</evidence>
<keyword evidence="2" id="KW-1185">Reference proteome</keyword>
<dbReference type="Proteomes" id="UP000308886">
    <property type="component" value="Unassembled WGS sequence"/>
</dbReference>
<sequence>MTKFKTGIFALGISLFCLSAVQCTHRADSNASVADTHALTDTLSKITSDYPGKIGVAVIINNTDTVAVNNKSIYAMMSVFKVHQALALCNDFDRKGLSLDSLIAMQRDKLDPNTWSPMLKEHQEAEFTLPVRELLRYTLIQSDNNASNLMFNRLVDVARTDSFIATLIPRQSFQIAYTEEEMSADHGKAYSNYTSPLGAATLMNRLFTDSLISKDKQSFIMETLEQCSTGKDRIVAPLLDKEGVVVAHKTGSGYTNEAGILAAHNDVAFIRLPNGKHYTLAVFVKDFKGNEEEAAKAIARISATVYSLLTQAPENH</sequence>
<accession>A0AC61QQK1</accession>
<name>A0AC61QQK1_9BACT</name>
<proteinExistence type="predicted"/>
<reference evidence="1" key="1">
    <citation type="submission" date="2019-04" db="EMBL/GenBank/DDBJ databases">
        <title>Microbes associate with the intestines of laboratory mice.</title>
        <authorList>
            <person name="Navarre W."/>
            <person name="Wong E."/>
            <person name="Huang K."/>
            <person name="Tropini C."/>
            <person name="Ng K."/>
            <person name="Yu B."/>
        </authorList>
    </citation>
    <scope>NUCLEOTIDE SEQUENCE</scope>
    <source>
        <strain evidence="1">NM73_A23</strain>
    </source>
</reference>
<organism evidence="1 2">
    <name type="scientific">Palleniella muris</name>
    <dbReference type="NCBI Taxonomy" id="3038145"/>
    <lineage>
        <taxon>Bacteria</taxon>
        <taxon>Pseudomonadati</taxon>
        <taxon>Bacteroidota</taxon>
        <taxon>Bacteroidia</taxon>
        <taxon>Bacteroidales</taxon>
        <taxon>Prevotellaceae</taxon>
        <taxon>Palleniella</taxon>
    </lineage>
</organism>
<dbReference type="EMBL" id="SRZC01000010">
    <property type="protein sequence ID" value="TGX82391.1"/>
    <property type="molecule type" value="Genomic_DNA"/>
</dbReference>
<comment type="caution">
    <text evidence="1">The sequence shown here is derived from an EMBL/GenBank/DDBJ whole genome shotgun (WGS) entry which is preliminary data.</text>
</comment>
<evidence type="ECO:0000313" key="1">
    <source>
        <dbReference type="EMBL" id="TGX82391.1"/>
    </source>
</evidence>
<protein>
    <submittedName>
        <fullName evidence="1">Class A beta-lactamase, subclass A2</fullName>
    </submittedName>
</protein>
<gene>
    <name evidence="1" type="primary">bla</name>
    <name evidence="1" type="ORF">E5358_07555</name>
</gene>